<evidence type="ECO:0000313" key="10">
    <source>
        <dbReference type="EMBL" id="BCS98509.1"/>
    </source>
</evidence>
<feature type="transmembrane region" description="Helical" evidence="8">
    <location>
        <begin position="415"/>
        <end position="433"/>
    </location>
</feature>
<feature type="transmembrane region" description="Helical" evidence="8">
    <location>
        <begin position="296"/>
        <end position="319"/>
    </location>
</feature>
<dbReference type="Pfam" id="PF00361">
    <property type="entry name" value="Proton_antipo_M"/>
    <property type="match status" value="1"/>
</dbReference>
<feature type="transmembrane region" description="Helical" evidence="8">
    <location>
        <begin position="152"/>
        <end position="172"/>
    </location>
</feature>
<evidence type="ECO:0000256" key="7">
    <source>
        <dbReference type="RuleBase" id="RU000320"/>
    </source>
</evidence>
<evidence type="ECO:0000256" key="3">
    <source>
        <dbReference type="ARBA" id="ARBA00022692"/>
    </source>
</evidence>
<proteinExistence type="predicted"/>
<evidence type="ECO:0000256" key="6">
    <source>
        <dbReference type="ARBA" id="ARBA00023136"/>
    </source>
</evidence>
<evidence type="ECO:0000256" key="2">
    <source>
        <dbReference type="ARBA" id="ARBA00022475"/>
    </source>
</evidence>
<dbReference type="NCBIfam" id="NF009310">
    <property type="entry name" value="PRK12668.1"/>
    <property type="match status" value="1"/>
</dbReference>
<evidence type="ECO:0000313" key="11">
    <source>
        <dbReference type="Proteomes" id="UP001320148"/>
    </source>
</evidence>
<feature type="transmembrane region" description="Helical" evidence="8">
    <location>
        <begin position="184"/>
        <end position="204"/>
    </location>
</feature>
<dbReference type="PANTHER" id="PTHR42682">
    <property type="entry name" value="HYDROGENASE-4 COMPONENT F"/>
    <property type="match status" value="1"/>
</dbReference>
<dbReference type="RefSeq" id="WP_236889902.1">
    <property type="nucleotide sequence ID" value="NZ_AP024488.1"/>
</dbReference>
<protein>
    <submittedName>
        <fullName evidence="10">Na(+)/H(+) antiporter subunit D</fullName>
    </submittedName>
</protein>
<feature type="domain" description="NADH:quinone oxidoreductase/Mrp antiporter transmembrane" evidence="9">
    <location>
        <begin position="116"/>
        <end position="384"/>
    </location>
</feature>
<evidence type="ECO:0000256" key="8">
    <source>
        <dbReference type="SAM" id="Phobius"/>
    </source>
</evidence>
<evidence type="ECO:0000259" key="9">
    <source>
        <dbReference type="Pfam" id="PF00361"/>
    </source>
</evidence>
<reference evidence="10 11" key="1">
    <citation type="submission" date="2021-02" db="EMBL/GenBank/DDBJ databases">
        <title>Complete genome of Desulfoluna sp. strain ASN36.</title>
        <authorList>
            <person name="Takahashi A."/>
            <person name="Kojima H."/>
            <person name="Fukui M."/>
        </authorList>
    </citation>
    <scope>NUCLEOTIDE SEQUENCE [LARGE SCALE GENOMIC DNA]</scope>
    <source>
        <strain evidence="10 11">ASN36</strain>
    </source>
</reference>
<dbReference type="PRINTS" id="PR01434">
    <property type="entry name" value="NADHDHGNASE5"/>
</dbReference>
<feature type="transmembrane region" description="Helical" evidence="8">
    <location>
        <begin position="270"/>
        <end position="290"/>
    </location>
</feature>
<feature type="transmembrane region" description="Helical" evidence="8">
    <location>
        <begin position="373"/>
        <end position="394"/>
    </location>
</feature>
<dbReference type="InterPro" id="IPR052175">
    <property type="entry name" value="ComplexI-like_HydComp"/>
</dbReference>
<evidence type="ECO:0000256" key="4">
    <source>
        <dbReference type="ARBA" id="ARBA00022989"/>
    </source>
</evidence>
<gene>
    <name evidence="10" type="ORF">DSLASN_41410</name>
</gene>
<feature type="transmembrane region" description="Helical" evidence="8">
    <location>
        <begin position="245"/>
        <end position="263"/>
    </location>
</feature>
<dbReference type="PANTHER" id="PTHR42682:SF4">
    <property type="entry name" value="NADH-UBIQUINONE_PLASTOQUINONE"/>
    <property type="match status" value="1"/>
</dbReference>
<feature type="transmembrane region" description="Helical" evidence="8">
    <location>
        <begin position="6"/>
        <end position="26"/>
    </location>
</feature>
<dbReference type="EMBL" id="AP024488">
    <property type="protein sequence ID" value="BCS98509.1"/>
    <property type="molecule type" value="Genomic_DNA"/>
</dbReference>
<keyword evidence="6 8" id="KW-0472">Membrane</keyword>
<feature type="transmembrane region" description="Helical" evidence="8">
    <location>
        <begin position="574"/>
        <end position="593"/>
    </location>
</feature>
<evidence type="ECO:0000256" key="1">
    <source>
        <dbReference type="ARBA" id="ARBA00004651"/>
    </source>
</evidence>
<feature type="transmembrane region" description="Helical" evidence="8">
    <location>
        <begin position="453"/>
        <end position="474"/>
    </location>
</feature>
<keyword evidence="11" id="KW-1185">Reference proteome</keyword>
<comment type="subcellular location">
    <subcellularLocation>
        <location evidence="1">Cell membrane</location>
        <topology evidence="1">Multi-pass membrane protein</topology>
    </subcellularLocation>
    <subcellularLocation>
        <location evidence="7">Membrane</location>
        <topology evidence="7">Multi-pass membrane protein</topology>
    </subcellularLocation>
</comment>
<evidence type="ECO:0000256" key="5">
    <source>
        <dbReference type="ARBA" id="ARBA00023002"/>
    </source>
</evidence>
<sequence length="595" mass="64569">MTLQFPFIDMPPALIMVAGALALPILKGRLRSLWMMALPLLALLTLVSVPNGTHWTVPFLDYQLVFGRVDALSRVFGIIFCIAAFAGSVYAMHEDDALAHTSAMIYAGSAVGVTFAGDFFSLYIFWEFMAVASTFLILARRTEQSQKAAFRYIMIHILGGLSLMAGIVLQIHETGSIALSAIELASPASWFIFIGVAVNAAIYPMHAWLKDAYPEATVTGAVFLSSFTTKSAVYLMARTFAGTEILIPLGLAMALIPLCYAVIENDIRRVLAYSLINQVGFMIVGIGIGTDLALNGVAAHAVCHILYKSLLFMSAGAVIQQTGKQDLSDLGGLFRSMPWTATFCIVGGLSMSTPFFCGFVSKSMIISAAAHEHLTLAWFALQFAAVGVFAYVGMRVPFLTFFHKDAGLRPEEAPWNMRIAMGLTALGCVFVGTNHEVLYNILPFAADYEPYTFAHVINQLQLQFFGTLAFLILLAKGLLPRLEKAAFLDTDWFYAGAGRLFYTVVDKAFNGLNTACDALFVKGVTGSVNRFAQTAPESIAVFLMAPFTHLFGKGNASQADLSERVRQAFRTGTVPTGVGAFIAVLFIFILYAVRG</sequence>
<organism evidence="10 11">
    <name type="scientific">Desulfoluna limicola</name>
    <dbReference type="NCBI Taxonomy" id="2810562"/>
    <lineage>
        <taxon>Bacteria</taxon>
        <taxon>Pseudomonadati</taxon>
        <taxon>Thermodesulfobacteriota</taxon>
        <taxon>Desulfobacteria</taxon>
        <taxon>Desulfobacterales</taxon>
        <taxon>Desulfolunaceae</taxon>
        <taxon>Desulfoluna</taxon>
    </lineage>
</organism>
<feature type="transmembrane region" description="Helical" evidence="8">
    <location>
        <begin position="339"/>
        <end position="361"/>
    </location>
</feature>
<feature type="transmembrane region" description="Helical" evidence="8">
    <location>
        <begin position="97"/>
        <end position="117"/>
    </location>
</feature>
<dbReference type="Proteomes" id="UP001320148">
    <property type="component" value="Chromosome"/>
</dbReference>
<dbReference type="InterPro" id="IPR001750">
    <property type="entry name" value="ND/Mrp_TM"/>
</dbReference>
<keyword evidence="2" id="KW-1003">Cell membrane</keyword>
<keyword evidence="5" id="KW-0560">Oxidoreductase</keyword>
<keyword evidence="3 7" id="KW-0812">Transmembrane</keyword>
<feature type="transmembrane region" description="Helical" evidence="8">
    <location>
        <begin position="216"/>
        <end position="233"/>
    </location>
</feature>
<name>A0ABM7PMA9_9BACT</name>
<keyword evidence="4 8" id="KW-1133">Transmembrane helix</keyword>
<feature type="transmembrane region" description="Helical" evidence="8">
    <location>
        <begin position="33"/>
        <end position="51"/>
    </location>
</feature>
<feature type="transmembrane region" description="Helical" evidence="8">
    <location>
        <begin position="71"/>
        <end position="90"/>
    </location>
</feature>
<accession>A0ABM7PMA9</accession>